<dbReference type="EMBL" id="CP009516">
    <property type="protein sequence ID" value="AKB78672.1"/>
    <property type="molecule type" value="Genomic_DNA"/>
</dbReference>
<keyword evidence="2" id="KW-1185">Reference proteome</keyword>
<dbReference type="KEGG" id="mhor:MSHOH_2189"/>
<protein>
    <submittedName>
        <fullName evidence="1">Uncharacterized protein</fullName>
    </submittedName>
</protein>
<dbReference type="HOGENOM" id="CLU_1709130_0_0_2"/>
<evidence type="ECO:0000313" key="1">
    <source>
        <dbReference type="EMBL" id="AKB78672.1"/>
    </source>
</evidence>
<sequence length="162" mass="18476">MTPVCETITLDDERNKCITQITAKNGTKVLTVTRYIKLEKMNCIVKISVSEKYRDYSFMIIIESAKGYYQPWVHGKGKSILNFRNGVEKNLVKKSKTSSGIGVLTTSFSMEYYPMKSLVSIAIPEMFQDLILSISIISPKQWSQAEEWDKLSNSNNIKTVRC</sequence>
<dbReference type="PATRIC" id="fig|1434110.4.peg.2786"/>
<reference evidence="1 2" key="1">
    <citation type="submission" date="2014-07" db="EMBL/GenBank/DDBJ databases">
        <title>Methanogenic archaea and the global carbon cycle.</title>
        <authorList>
            <person name="Henriksen J.R."/>
            <person name="Luke J."/>
            <person name="Reinhart S."/>
            <person name="Benedict M.N."/>
            <person name="Youngblut N.D."/>
            <person name="Metcalf M.E."/>
            <person name="Whitaker R.J."/>
            <person name="Metcalf W.W."/>
        </authorList>
    </citation>
    <scope>NUCLEOTIDE SEQUENCE [LARGE SCALE GENOMIC DNA]</scope>
    <source>
        <strain evidence="1 2">HB-1</strain>
    </source>
</reference>
<proteinExistence type="predicted"/>
<name>A0A0E3SER3_9EURY</name>
<dbReference type="Proteomes" id="UP000033101">
    <property type="component" value="Chromosome"/>
</dbReference>
<organism evidence="1 2">
    <name type="scientific">Methanosarcina horonobensis HB-1 = JCM 15518</name>
    <dbReference type="NCBI Taxonomy" id="1434110"/>
    <lineage>
        <taxon>Archaea</taxon>
        <taxon>Methanobacteriati</taxon>
        <taxon>Methanobacteriota</taxon>
        <taxon>Stenosarchaea group</taxon>
        <taxon>Methanomicrobia</taxon>
        <taxon>Methanosarcinales</taxon>
        <taxon>Methanosarcinaceae</taxon>
        <taxon>Methanosarcina</taxon>
    </lineage>
</organism>
<dbReference type="AlphaFoldDB" id="A0A0E3SER3"/>
<accession>A0A0E3SER3</accession>
<evidence type="ECO:0000313" key="2">
    <source>
        <dbReference type="Proteomes" id="UP000033101"/>
    </source>
</evidence>
<gene>
    <name evidence="1" type="ORF">MSHOH_2189</name>
</gene>